<keyword evidence="1 2" id="KW-0694">RNA-binding</keyword>
<reference evidence="6 7" key="1">
    <citation type="journal article" date="2018" name="MBio">
        <title>Comparative Genomics Reveals the Core Gene Toolbox for the Fungus-Insect Symbiosis.</title>
        <authorList>
            <person name="Wang Y."/>
            <person name="Stata M."/>
            <person name="Wang W."/>
            <person name="Stajich J.E."/>
            <person name="White M.M."/>
            <person name="Moncalvo J.M."/>
        </authorList>
    </citation>
    <scope>NUCLEOTIDE SEQUENCE [LARGE SCALE GENOMIC DNA]</scope>
    <source>
        <strain evidence="6 7">AUS-77-4</strain>
    </source>
</reference>
<dbReference type="GO" id="GO:0005829">
    <property type="term" value="C:cytosol"/>
    <property type="evidence" value="ECO:0007669"/>
    <property type="project" value="TreeGrafter"/>
</dbReference>
<proteinExistence type="predicted"/>
<dbReference type="STRING" id="61424.A0A2T9YWP9"/>
<dbReference type="InterPro" id="IPR032710">
    <property type="entry name" value="NTF2-like_dom_sf"/>
</dbReference>
<evidence type="ECO:0000313" key="6">
    <source>
        <dbReference type="EMBL" id="PVU96755.1"/>
    </source>
</evidence>
<dbReference type="CDD" id="cd00590">
    <property type="entry name" value="RRM_SF"/>
    <property type="match status" value="1"/>
</dbReference>
<evidence type="ECO:0000259" key="4">
    <source>
        <dbReference type="PROSITE" id="PS50102"/>
    </source>
</evidence>
<feature type="domain" description="NTF2" evidence="5">
    <location>
        <begin position="26"/>
        <end position="143"/>
    </location>
</feature>
<dbReference type="InterPro" id="IPR002075">
    <property type="entry name" value="NTF2_dom"/>
</dbReference>
<dbReference type="InterPro" id="IPR035979">
    <property type="entry name" value="RBD_domain_sf"/>
</dbReference>
<feature type="compositionally biased region" description="Polar residues" evidence="3">
    <location>
        <begin position="169"/>
        <end position="179"/>
    </location>
</feature>
<dbReference type="SUPFAM" id="SSF54427">
    <property type="entry name" value="NTF2-like"/>
    <property type="match status" value="1"/>
</dbReference>
<dbReference type="InterPro" id="IPR039539">
    <property type="entry name" value="Ras_GTPase_bind_prot"/>
</dbReference>
<dbReference type="InterPro" id="IPR018222">
    <property type="entry name" value="Nuclear_transport_factor_2_euk"/>
</dbReference>
<dbReference type="Gene3D" id="3.30.70.330">
    <property type="match status" value="1"/>
</dbReference>
<evidence type="ECO:0008006" key="8">
    <source>
        <dbReference type="Google" id="ProtNLM"/>
    </source>
</evidence>
<dbReference type="PANTHER" id="PTHR10693">
    <property type="entry name" value="RAS GTPASE-ACTIVATING PROTEIN-BINDING PROTEIN"/>
    <property type="match status" value="1"/>
</dbReference>
<dbReference type="InterPro" id="IPR012677">
    <property type="entry name" value="Nucleotide-bd_a/b_plait_sf"/>
</dbReference>
<feature type="compositionally biased region" description="Polar residues" evidence="3">
    <location>
        <begin position="299"/>
        <end position="316"/>
    </location>
</feature>
<dbReference type="Gene3D" id="3.10.450.50">
    <property type="match status" value="1"/>
</dbReference>
<protein>
    <recommendedName>
        <fullName evidence="8">NTF2 domain-containing protein</fullName>
    </recommendedName>
</protein>
<dbReference type="AlphaFoldDB" id="A0A2T9YWP9"/>
<dbReference type="SMART" id="SM00360">
    <property type="entry name" value="RRM"/>
    <property type="match status" value="1"/>
</dbReference>
<dbReference type="EMBL" id="MBFT01000133">
    <property type="protein sequence ID" value="PVU96755.1"/>
    <property type="molecule type" value="Genomic_DNA"/>
</dbReference>
<feature type="compositionally biased region" description="Basic and acidic residues" evidence="3">
    <location>
        <begin position="403"/>
        <end position="414"/>
    </location>
</feature>
<dbReference type="PROSITE" id="PS50177">
    <property type="entry name" value="NTF2_DOMAIN"/>
    <property type="match status" value="1"/>
</dbReference>
<feature type="region of interest" description="Disordered" evidence="3">
    <location>
        <begin position="403"/>
        <end position="450"/>
    </location>
</feature>
<dbReference type="PANTHER" id="PTHR10693:SF20">
    <property type="entry name" value="AT27578P"/>
    <property type="match status" value="1"/>
</dbReference>
<feature type="compositionally biased region" description="Basic and acidic residues" evidence="3">
    <location>
        <begin position="426"/>
        <end position="437"/>
    </location>
</feature>
<dbReference type="PROSITE" id="PS50102">
    <property type="entry name" value="RRM"/>
    <property type="match status" value="1"/>
</dbReference>
<evidence type="ECO:0000259" key="5">
    <source>
        <dbReference type="PROSITE" id="PS50177"/>
    </source>
</evidence>
<keyword evidence="7" id="KW-1185">Reference proteome</keyword>
<dbReference type="InterPro" id="IPR000504">
    <property type="entry name" value="RRM_dom"/>
</dbReference>
<feature type="region of interest" description="Disordered" evidence="3">
    <location>
        <begin position="164"/>
        <end position="258"/>
    </location>
</feature>
<feature type="compositionally biased region" description="Polar residues" evidence="3">
    <location>
        <begin position="222"/>
        <end position="233"/>
    </location>
</feature>
<organism evidence="6 7">
    <name type="scientific">Furculomyces boomerangus</name>
    <dbReference type="NCBI Taxonomy" id="61424"/>
    <lineage>
        <taxon>Eukaryota</taxon>
        <taxon>Fungi</taxon>
        <taxon>Fungi incertae sedis</taxon>
        <taxon>Zoopagomycota</taxon>
        <taxon>Kickxellomycotina</taxon>
        <taxon>Harpellomycetes</taxon>
        <taxon>Harpellales</taxon>
        <taxon>Harpellaceae</taxon>
        <taxon>Furculomyces</taxon>
    </lineage>
</organism>
<comment type="caution">
    <text evidence="6">The sequence shown here is derived from an EMBL/GenBank/DDBJ whole genome shotgun (WGS) entry which is preliminary data.</text>
</comment>
<dbReference type="GO" id="GO:0003729">
    <property type="term" value="F:mRNA binding"/>
    <property type="evidence" value="ECO:0007669"/>
    <property type="project" value="TreeGrafter"/>
</dbReference>
<feature type="region of interest" description="Disordered" evidence="3">
    <location>
        <begin position="298"/>
        <end position="331"/>
    </location>
</feature>
<name>A0A2T9YWP9_9FUNG</name>
<feature type="domain" description="RRM" evidence="4">
    <location>
        <begin position="334"/>
        <end position="403"/>
    </location>
</feature>
<sequence>MATVHKAHTNLQKVVKSAPLIDPQSVGIYFVKEFYTKLCKEDKQMYSFYTATSKCIHGMEGTSSPITFGLRDINALFEKSEFRGGKVLVSNIDSLSLGLGVFMVQVLGELQKSNNTKKSFVETFILELDSNDVFYCKSDILRFLVKEEDRAELVSITAIKESVGEGKSPSMTKSMASSRSGDKEVQKSTKPTVQTELPTEKTQPPLISTKQPPKEPTKTPVATPSASTDNITPAINAKLESENKPEQKKPMSSSKADILDDDKSDISVAKSWANLAAINKTKWGSAVVKVEGKIITAPADQQTSPGTAPTRASNIPANPPEKTKSSSGRYRETNPIFVKSVPHSADQKTIRNAFSKFGNILNIEFFGSGSVVVDFETSESQKKALASGTADLGSGIKVYIEERRAFSGRRREPSKTGSGHSHGSRRSVDNDGADRTSYHRGGTRGRGGQH</sequence>
<dbReference type="GO" id="GO:1990904">
    <property type="term" value="C:ribonucleoprotein complex"/>
    <property type="evidence" value="ECO:0007669"/>
    <property type="project" value="TreeGrafter"/>
</dbReference>
<dbReference type="SUPFAM" id="SSF54928">
    <property type="entry name" value="RNA-binding domain, RBD"/>
    <property type="match status" value="1"/>
</dbReference>
<feature type="compositionally biased region" description="Basic and acidic residues" evidence="3">
    <location>
        <begin position="321"/>
        <end position="331"/>
    </location>
</feature>
<dbReference type="Pfam" id="PF00076">
    <property type="entry name" value="RRM_1"/>
    <property type="match status" value="1"/>
</dbReference>
<dbReference type="OrthoDB" id="339151at2759"/>
<gene>
    <name evidence="6" type="ORF">BB559_002265</name>
</gene>
<evidence type="ECO:0000313" key="7">
    <source>
        <dbReference type="Proteomes" id="UP000245699"/>
    </source>
</evidence>
<feature type="compositionally biased region" description="Basic residues" evidence="3">
    <location>
        <begin position="441"/>
        <end position="450"/>
    </location>
</feature>
<evidence type="ECO:0000256" key="1">
    <source>
        <dbReference type="ARBA" id="ARBA00022884"/>
    </source>
</evidence>
<feature type="compositionally biased region" description="Polar residues" evidence="3">
    <location>
        <begin position="188"/>
        <end position="208"/>
    </location>
</feature>
<evidence type="ECO:0000256" key="3">
    <source>
        <dbReference type="SAM" id="MobiDB-lite"/>
    </source>
</evidence>
<dbReference type="Pfam" id="PF02136">
    <property type="entry name" value="NTF2"/>
    <property type="match status" value="1"/>
</dbReference>
<feature type="compositionally biased region" description="Basic and acidic residues" evidence="3">
    <location>
        <begin position="239"/>
        <end position="249"/>
    </location>
</feature>
<evidence type="ECO:0000256" key="2">
    <source>
        <dbReference type="PROSITE-ProRule" id="PRU00176"/>
    </source>
</evidence>
<accession>A0A2T9YWP9</accession>
<dbReference type="Proteomes" id="UP000245699">
    <property type="component" value="Unassembled WGS sequence"/>
</dbReference>